<evidence type="ECO:0000313" key="3">
    <source>
        <dbReference type="Proteomes" id="UP001152484"/>
    </source>
</evidence>
<organism evidence="2 3">
    <name type="scientific">Cuscuta europaea</name>
    <name type="common">European dodder</name>
    <dbReference type="NCBI Taxonomy" id="41803"/>
    <lineage>
        <taxon>Eukaryota</taxon>
        <taxon>Viridiplantae</taxon>
        <taxon>Streptophyta</taxon>
        <taxon>Embryophyta</taxon>
        <taxon>Tracheophyta</taxon>
        <taxon>Spermatophyta</taxon>
        <taxon>Magnoliopsida</taxon>
        <taxon>eudicotyledons</taxon>
        <taxon>Gunneridae</taxon>
        <taxon>Pentapetalae</taxon>
        <taxon>asterids</taxon>
        <taxon>lamiids</taxon>
        <taxon>Solanales</taxon>
        <taxon>Convolvulaceae</taxon>
        <taxon>Cuscuteae</taxon>
        <taxon>Cuscuta</taxon>
        <taxon>Cuscuta subgen. Cuscuta</taxon>
    </lineage>
</organism>
<keyword evidence="3" id="KW-1185">Reference proteome</keyword>
<proteinExistence type="predicted"/>
<reference evidence="2" key="1">
    <citation type="submission" date="2022-07" db="EMBL/GenBank/DDBJ databases">
        <authorList>
            <person name="Macas J."/>
            <person name="Novak P."/>
            <person name="Neumann P."/>
        </authorList>
    </citation>
    <scope>NUCLEOTIDE SEQUENCE</scope>
</reference>
<sequence>MDLESPYHLLSSDSPSAVLVGAVLTGIDNYNSWVLAMSMALKGRNKFAFVDGSLPAPSVAHPDHGRWHRVNNMVPQVCSRSMMDVRMIARMKKMKCYSSVRQCFSFTDAHGRAVWEINYFPMK</sequence>
<accession>A0A9P0YHW4</accession>
<feature type="domain" description="Retrotransposon Copia-like N-terminal" evidence="1">
    <location>
        <begin position="11"/>
        <end position="57"/>
    </location>
</feature>
<dbReference type="InterPro" id="IPR029472">
    <property type="entry name" value="Copia-like_N"/>
</dbReference>
<evidence type="ECO:0000313" key="2">
    <source>
        <dbReference type="EMBL" id="CAH9057267.1"/>
    </source>
</evidence>
<dbReference type="AlphaFoldDB" id="A0A9P0YHW4"/>
<name>A0A9P0YHW4_CUSEU</name>
<dbReference type="Pfam" id="PF14244">
    <property type="entry name" value="Retrotran_gag_3"/>
    <property type="match status" value="1"/>
</dbReference>
<dbReference type="EMBL" id="CAMAPE010000004">
    <property type="protein sequence ID" value="CAH9057267.1"/>
    <property type="molecule type" value="Genomic_DNA"/>
</dbReference>
<dbReference type="OrthoDB" id="1302512at2759"/>
<gene>
    <name evidence="2" type="ORF">CEURO_LOCUS1055</name>
</gene>
<dbReference type="PANTHER" id="PTHR37610">
    <property type="entry name" value="CCHC-TYPE DOMAIN-CONTAINING PROTEIN"/>
    <property type="match status" value="1"/>
</dbReference>
<dbReference type="Proteomes" id="UP001152484">
    <property type="component" value="Unassembled WGS sequence"/>
</dbReference>
<protein>
    <recommendedName>
        <fullName evidence="1">Retrotransposon Copia-like N-terminal domain-containing protein</fullName>
    </recommendedName>
</protein>
<comment type="caution">
    <text evidence="2">The sequence shown here is derived from an EMBL/GenBank/DDBJ whole genome shotgun (WGS) entry which is preliminary data.</text>
</comment>
<evidence type="ECO:0000259" key="1">
    <source>
        <dbReference type="Pfam" id="PF14244"/>
    </source>
</evidence>
<dbReference type="PANTHER" id="PTHR37610:SF97">
    <property type="entry name" value="RETROTRANSPOSON GAG DOMAIN-CONTAINING PROTEIN"/>
    <property type="match status" value="1"/>
</dbReference>